<gene>
    <name evidence="5" type="ORF">H7849_05865</name>
</gene>
<dbReference type="InterPro" id="IPR000792">
    <property type="entry name" value="Tscrpt_reg_LuxR_C"/>
</dbReference>
<dbReference type="GO" id="GO:0000160">
    <property type="term" value="P:phosphorelay signal transduction system"/>
    <property type="evidence" value="ECO:0007669"/>
    <property type="project" value="InterPro"/>
</dbReference>
<dbReference type="InterPro" id="IPR011006">
    <property type="entry name" value="CheY-like_superfamily"/>
</dbReference>
<dbReference type="InterPro" id="IPR016032">
    <property type="entry name" value="Sig_transdc_resp-reg_C-effctor"/>
</dbReference>
<evidence type="ECO:0000313" key="6">
    <source>
        <dbReference type="Proteomes" id="UP000515312"/>
    </source>
</evidence>
<dbReference type="PANTHER" id="PTHR43214">
    <property type="entry name" value="TWO-COMPONENT RESPONSE REGULATOR"/>
    <property type="match status" value="1"/>
</dbReference>
<dbReference type="PANTHER" id="PTHR43214:SF38">
    <property type="entry name" value="NITRATE_NITRITE RESPONSE REGULATOR PROTEIN NARL"/>
    <property type="match status" value="1"/>
</dbReference>
<dbReference type="AlphaFoldDB" id="A0A7G8BLQ3"/>
<dbReference type="Pfam" id="PF00196">
    <property type="entry name" value="GerE"/>
    <property type="match status" value="1"/>
</dbReference>
<feature type="domain" description="HTH luxR-type" evidence="3">
    <location>
        <begin position="155"/>
        <end position="220"/>
    </location>
</feature>
<dbReference type="RefSeq" id="WP_186744930.1">
    <property type="nucleotide sequence ID" value="NZ_CP060394.1"/>
</dbReference>
<dbReference type="SMART" id="SM00671">
    <property type="entry name" value="SEL1"/>
    <property type="match status" value="1"/>
</dbReference>
<dbReference type="InterPro" id="IPR039420">
    <property type="entry name" value="WalR-like"/>
</dbReference>
<reference evidence="5 6" key="1">
    <citation type="submission" date="2020-08" db="EMBL/GenBank/DDBJ databases">
        <title>Edaphobacter telluris sp. nov. and Acidobacterium dinghuensis sp. nov., two acidobacteria isolated from forest soil.</title>
        <authorList>
            <person name="Fu J."/>
            <person name="Qiu L."/>
        </authorList>
    </citation>
    <scope>NUCLEOTIDE SEQUENCE [LARGE SCALE GENOMIC DNA]</scope>
    <source>
        <strain evidence="5">4Y35</strain>
    </source>
</reference>
<dbReference type="KEGG" id="adin:H7849_05865"/>
<name>A0A7G8BLQ3_9BACT</name>
<feature type="domain" description="Response regulatory" evidence="4">
    <location>
        <begin position="11"/>
        <end position="127"/>
    </location>
</feature>
<evidence type="ECO:0000256" key="2">
    <source>
        <dbReference type="PROSITE-ProRule" id="PRU00169"/>
    </source>
</evidence>
<dbReference type="InterPro" id="IPR011990">
    <property type="entry name" value="TPR-like_helical_dom_sf"/>
</dbReference>
<comment type="caution">
    <text evidence="2">Lacks conserved residue(s) required for the propagation of feature annotation.</text>
</comment>
<dbReference type="InterPro" id="IPR006597">
    <property type="entry name" value="Sel1-like"/>
</dbReference>
<proteinExistence type="predicted"/>
<sequence length="346" mass="38376">MRNKPVEVVIRVLVADDTRLHTQLLADALRRDGGLEVISSDSQQLTAREDLDSIDVLLLSSDVDEHFAGGFEVLREVHASHPNLRAVMLLDSSKPEAILEAFRAGARGVLSRQDSLETLSKCVRKVHQGQIWANSQQMGLVVEALATSHSHSTVNAQNMEQLSKREIEVVGCVAQGLTNREIAKSLGLSEHTVKNYLFRVYDKLGVSSRVELLFMTLGRTSPPDATSNSFRQNGIDQDLQSASILVGYQRAAEQGVPVAQLELARYYWTRRADSKDLIQAYKWYLIASHQISRTSKSVGKALTMEQLLLAEQMAEEWLKKTNKFSPAKIGEATDRPSGPVLRAVSE</sequence>
<dbReference type="SUPFAM" id="SSF81901">
    <property type="entry name" value="HCP-like"/>
    <property type="match status" value="1"/>
</dbReference>
<dbReference type="Gene3D" id="1.10.10.10">
    <property type="entry name" value="Winged helix-like DNA-binding domain superfamily/Winged helix DNA-binding domain"/>
    <property type="match status" value="1"/>
</dbReference>
<dbReference type="GO" id="GO:0006355">
    <property type="term" value="P:regulation of DNA-templated transcription"/>
    <property type="evidence" value="ECO:0007669"/>
    <property type="project" value="InterPro"/>
</dbReference>
<dbReference type="GO" id="GO:0003677">
    <property type="term" value="F:DNA binding"/>
    <property type="evidence" value="ECO:0007669"/>
    <property type="project" value="UniProtKB-KW"/>
</dbReference>
<dbReference type="SUPFAM" id="SSF46894">
    <property type="entry name" value="C-terminal effector domain of the bipartite response regulators"/>
    <property type="match status" value="1"/>
</dbReference>
<accession>A0A7G8BLQ3</accession>
<organism evidence="5 6">
    <name type="scientific">Alloacidobacterium dinghuense</name>
    <dbReference type="NCBI Taxonomy" id="2763107"/>
    <lineage>
        <taxon>Bacteria</taxon>
        <taxon>Pseudomonadati</taxon>
        <taxon>Acidobacteriota</taxon>
        <taxon>Terriglobia</taxon>
        <taxon>Terriglobales</taxon>
        <taxon>Acidobacteriaceae</taxon>
        <taxon>Alloacidobacterium</taxon>
    </lineage>
</organism>
<dbReference type="Gene3D" id="3.40.50.2300">
    <property type="match status" value="1"/>
</dbReference>
<keyword evidence="1" id="KW-0238">DNA-binding</keyword>
<dbReference type="Proteomes" id="UP000515312">
    <property type="component" value="Chromosome"/>
</dbReference>
<dbReference type="Gene3D" id="1.25.40.10">
    <property type="entry name" value="Tetratricopeptide repeat domain"/>
    <property type="match status" value="1"/>
</dbReference>
<protein>
    <submittedName>
        <fullName evidence="5">Uncharacterized protein</fullName>
    </submittedName>
</protein>
<dbReference type="PROSITE" id="PS50043">
    <property type="entry name" value="HTH_LUXR_2"/>
    <property type="match status" value="1"/>
</dbReference>
<dbReference type="PROSITE" id="PS00622">
    <property type="entry name" value="HTH_LUXR_1"/>
    <property type="match status" value="1"/>
</dbReference>
<dbReference type="PROSITE" id="PS50110">
    <property type="entry name" value="RESPONSE_REGULATORY"/>
    <property type="match status" value="1"/>
</dbReference>
<dbReference type="CDD" id="cd06170">
    <property type="entry name" value="LuxR_C_like"/>
    <property type="match status" value="1"/>
</dbReference>
<evidence type="ECO:0000256" key="1">
    <source>
        <dbReference type="ARBA" id="ARBA00023125"/>
    </source>
</evidence>
<keyword evidence="6" id="KW-1185">Reference proteome</keyword>
<dbReference type="SMART" id="SM00421">
    <property type="entry name" value="HTH_LUXR"/>
    <property type="match status" value="1"/>
</dbReference>
<dbReference type="SUPFAM" id="SSF52172">
    <property type="entry name" value="CheY-like"/>
    <property type="match status" value="1"/>
</dbReference>
<evidence type="ECO:0000259" key="4">
    <source>
        <dbReference type="PROSITE" id="PS50110"/>
    </source>
</evidence>
<dbReference type="InterPro" id="IPR001789">
    <property type="entry name" value="Sig_transdc_resp-reg_receiver"/>
</dbReference>
<evidence type="ECO:0000259" key="3">
    <source>
        <dbReference type="PROSITE" id="PS50043"/>
    </source>
</evidence>
<dbReference type="EMBL" id="CP060394">
    <property type="protein sequence ID" value="QNI33473.1"/>
    <property type="molecule type" value="Genomic_DNA"/>
</dbReference>
<evidence type="ECO:0000313" key="5">
    <source>
        <dbReference type="EMBL" id="QNI33473.1"/>
    </source>
</evidence>
<dbReference type="Pfam" id="PF00072">
    <property type="entry name" value="Response_reg"/>
    <property type="match status" value="1"/>
</dbReference>
<dbReference type="InterPro" id="IPR036388">
    <property type="entry name" value="WH-like_DNA-bd_sf"/>
</dbReference>
<dbReference type="PRINTS" id="PR00038">
    <property type="entry name" value="HTHLUXR"/>
</dbReference>